<accession>A0AB39TFR3</accession>
<name>A0AB39TFR3_9ACTN</name>
<evidence type="ECO:0000313" key="2">
    <source>
        <dbReference type="EMBL" id="XDQ77643.1"/>
    </source>
</evidence>
<proteinExistence type="predicted"/>
<dbReference type="Gene3D" id="3.30.10.20">
    <property type="match status" value="1"/>
</dbReference>
<feature type="region of interest" description="Disordered" evidence="1">
    <location>
        <begin position="1"/>
        <end position="21"/>
    </location>
</feature>
<organism evidence="2">
    <name type="scientific">Streptomyces sp. Y1</name>
    <dbReference type="NCBI Taxonomy" id="3238634"/>
    <lineage>
        <taxon>Bacteria</taxon>
        <taxon>Bacillati</taxon>
        <taxon>Actinomycetota</taxon>
        <taxon>Actinomycetes</taxon>
        <taxon>Kitasatosporales</taxon>
        <taxon>Streptomycetaceae</taxon>
        <taxon>Streptomyces</taxon>
    </lineage>
</organism>
<protein>
    <recommendedName>
        <fullName evidence="3">PASTA domain-containing protein</fullName>
    </recommendedName>
</protein>
<evidence type="ECO:0008006" key="3">
    <source>
        <dbReference type="Google" id="ProtNLM"/>
    </source>
</evidence>
<dbReference type="AlphaFoldDB" id="A0AB39TFR3"/>
<dbReference type="RefSeq" id="WP_369182409.1">
    <property type="nucleotide sequence ID" value="NZ_CP163445.1"/>
</dbReference>
<dbReference type="EMBL" id="CP163445">
    <property type="protein sequence ID" value="XDQ77643.1"/>
    <property type="molecule type" value="Genomic_DNA"/>
</dbReference>
<reference evidence="2" key="1">
    <citation type="submission" date="2024-07" db="EMBL/GenBank/DDBJ databases">
        <authorList>
            <person name="Yu S.T."/>
        </authorList>
    </citation>
    <scope>NUCLEOTIDE SEQUENCE</scope>
    <source>
        <strain evidence="2">Y1</strain>
    </source>
</reference>
<feature type="compositionally biased region" description="Basic residues" evidence="1">
    <location>
        <begin position="1"/>
        <end position="11"/>
    </location>
</feature>
<gene>
    <name evidence="2" type="ORF">AB2U05_03650</name>
</gene>
<evidence type="ECO:0000256" key="1">
    <source>
        <dbReference type="SAM" id="MobiDB-lite"/>
    </source>
</evidence>
<sequence>MPATLARRRPRPTAPAGPAPAVLDWGKTLTALIVVGLVKDPASPDPVPDRHIVRQEPPAGIAAPKGATVLVTYG</sequence>